<protein>
    <submittedName>
        <fullName evidence="2">Uncharacterized protein</fullName>
    </submittedName>
</protein>
<dbReference type="OMA" id="DYMEDEY"/>
<feature type="region of interest" description="Disordered" evidence="1">
    <location>
        <begin position="238"/>
        <end position="258"/>
    </location>
</feature>
<reference evidence="2" key="4">
    <citation type="submission" date="2025-08" db="UniProtKB">
        <authorList>
            <consortium name="Ensembl"/>
        </authorList>
    </citation>
    <scope>IDENTIFICATION</scope>
</reference>
<evidence type="ECO:0000256" key="1">
    <source>
        <dbReference type="SAM" id="MobiDB-lite"/>
    </source>
</evidence>
<reference evidence="2" key="5">
    <citation type="submission" date="2025-09" db="UniProtKB">
        <authorList>
            <consortium name="Ensembl"/>
        </authorList>
    </citation>
    <scope>IDENTIFICATION</scope>
</reference>
<dbReference type="Ensembl" id="ENSEEET00000020826.2">
    <property type="protein sequence ID" value="ENSEEEP00000020598.2"/>
    <property type="gene ID" value="ENSEEEG00000010048.2"/>
</dbReference>
<dbReference type="KEGG" id="eee:113586128"/>
<reference evidence="2" key="3">
    <citation type="submission" date="2020-05" db="EMBL/GenBank/DDBJ databases">
        <title>Electrophorus electricus (electric eel) genome, fEleEle1, primary haplotype.</title>
        <authorList>
            <person name="Myers G."/>
            <person name="Meyer A."/>
            <person name="Fedrigo O."/>
            <person name="Formenti G."/>
            <person name="Rhie A."/>
            <person name="Tracey A."/>
            <person name="Sims Y."/>
            <person name="Jarvis E.D."/>
        </authorList>
    </citation>
    <scope>NUCLEOTIDE SEQUENCE [LARGE SCALE GENOMIC DNA]</scope>
</reference>
<dbReference type="AlphaFoldDB" id="A0A4W4FA94"/>
<sequence>MMRDTPLSTENKWDHVKSEFLDTYTNAGFVDLAKIPKIVKSHCSTRIPLVKPKSYSLRVCGQEDTVYAGNEDELEAWKDFYLPKRMEMEVIGAIDDFPCEAFGLQLVLLLCEDGNIYAHEDEVLHLVARSLKELFSSGMTFPGIETFQLGECFEYTEEEYNKIMESSEVKEVKEEHRKFREYLDLELLQALTDFKKQIKAELSTASDVQTEEERIRPMEALMCCDDVHQNPMPVVPWKQQTKPTHHQEQEHASFLGTS</sequence>
<dbReference type="GeneID" id="113586128"/>
<evidence type="ECO:0000313" key="3">
    <source>
        <dbReference type="Proteomes" id="UP000314983"/>
    </source>
</evidence>
<keyword evidence="3" id="KW-1185">Reference proteome</keyword>
<evidence type="ECO:0000313" key="2">
    <source>
        <dbReference type="Ensembl" id="ENSEEEP00000020598.2"/>
    </source>
</evidence>
<dbReference type="RefSeq" id="XP_026879841.2">
    <property type="nucleotide sequence ID" value="XM_027024040.2"/>
</dbReference>
<dbReference type="GeneTree" id="ENSGT00390000001663"/>
<dbReference type="Proteomes" id="UP000314983">
    <property type="component" value="Chromosome 14"/>
</dbReference>
<gene>
    <name evidence="2" type="primary">LOC113586128</name>
</gene>
<dbReference type="InterPro" id="IPR003360">
    <property type="entry name" value="US22-like"/>
</dbReference>
<name>A0A4W4FA94_ELEEL</name>
<dbReference type="RefSeq" id="XP_026879842.2">
    <property type="nucleotide sequence ID" value="XM_027024041.2"/>
</dbReference>
<reference evidence="3" key="2">
    <citation type="journal article" date="2017" name="Sci. Adv.">
        <title>A tail of two voltages: Proteomic comparison of the three electric organs of the electric eel.</title>
        <authorList>
            <person name="Traeger L.L."/>
            <person name="Sabat G."/>
            <person name="Barrett-Wilt G.A."/>
            <person name="Wells G.B."/>
            <person name="Sussman M.R."/>
        </authorList>
    </citation>
    <scope>NUCLEOTIDE SEQUENCE [LARGE SCALE GENOMIC DNA]</scope>
</reference>
<organism evidence="2 3">
    <name type="scientific">Electrophorus electricus</name>
    <name type="common">Electric eel</name>
    <name type="synonym">Gymnotus electricus</name>
    <dbReference type="NCBI Taxonomy" id="8005"/>
    <lineage>
        <taxon>Eukaryota</taxon>
        <taxon>Metazoa</taxon>
        <taxon>Chordata</taxon>
        <taxon>Craniata</taxon>
        <taxon>Vertebrata</taxon>
        <taxon>Euteleostomi</taxon>
        <taxon>Actinopterygii</taxon>
        <taxon>Neopterygii</taxon>
        <taxon>Teleostei</taxon>
        <taxon>Ostariophysi</taxon>
        <taxon>Gymnotiformes</taxon>
        <taxon>Gymnotoidei</taxon>
        <taxon>Gymnotidae</taxon>
        <taxon>Electrophorus</taxon>
    </lineage>
</organism>
<proteinExistence type="predicted"/>
<reference evidence="3" key="1">
    <citation type="journal article" date="2014" name="Science">
        <title>Nonhuman genetics. Genomic basis for the convergent evolution of electric organs.</title>
        <authorList>
            <person name="Gallant J.R."/>
            <person name="Traeger L.L."/>
            <person name="Volkening J.D."/>
            <person name="Moffett H."/>
            <person name="Chen P.H."/>
            <person name="Novina C.D."/>
            <person name="Phillips G.N.Jr."/>
            <person name="Anand R."/>
            <person name="Wells G.B."/>
            <person name="Pinch M."/>
            <person name="Guth R."/>
            <person name="Unguez G.A."/>
            <person name="Albert J.S."/>
            <person name="Zakon H.H."/>
            <person name="Samanta M.P."/>
            <person name="Sussman M.R."/>
        </authorList>
    </citation>
    <scope>NUCLEOTIDE SEQUENCE [LARGE SCALE GENOMIC DNA]</scope>
</reference>
<dbReference type="Pfam" id="PF02393">
    <property type="entry name" value="US22"/>
    <property type="match status" value="1"/>
</dbReference>
<accession>A0A4W4FA94</accession>